<name>X1C6P3_9ZZZZ</name>
<feature type="non-terminal residue" evidence="2">
    <location>
        <position position="224"/>
    </location>
</feature>
<dbReference type="InterPro" id="IPR020004">
    <property type="entry name" value="UDP-GlcNAc_Epase"/>
</dbReference>
<sequence>MRKIAVVTGTRGEYGPLKPVMKAIEKDKELELILIITGMHLLLEYGNTYKLVERDFPKSVKVQMPLEGDSLEDMAKYLSYGIKNFAKYFSEKTPDTVIVAGDRSESLAVALACLYLNIPVAHINGGDVSGGTIDESIRHAVTKISHIHFAHTKSNAERIRKMGEEEWRIHVTGAPAIEAIKEVKLKKRDELFKTYNLNTDKTTFLVVQHPITTLKDRGYSQMKE</sequence>
<evidence type="ECO:0000259" key="1">
    <source>
        <dbReference type="Pfam" id="PF02350"/>
    </source>
</evidence>
<dbReference type="Gene3D" id="3.40.50.2000">
    <property type="entry name" value="Glycogen Phosphorylase B"/>
    <property type="match status" value="1"/>
</dbReference>
<dbReference type="InterPro" id="IPR029767">
    <property type="entry name" value="WecB-like"/>
</dbReference>
<reference evidence="2" key="1">
    <citation type="journal article" date="2014" name="Front. Microbiol.">
        <title>High frequency of phylogenetically diverse reductive dehalogenase-homologous genes in deep subseafloor sedimentary metagenomes.</title>
        <authorList>
            <person name="Kawai M."/>
            <person name="Futagami T."/>
            <person name="Toyoda A."/>
            <person name="Takaki Y."/>
            <person name="Nishi S."/>
            <person name="Hori S."/>
            <person name="Arai W."/>
            <person name="Tsubouchi T."/>
            <person name="Morono Y."/>
            <person name="Uchiyama I."/>
            <person name="Ito T."/>
            <person name="Fujiyama A."/>
            <person name="Inagaki F."/>
            <person name="Takami H."/>
        </authorList>
    </citation>
    <scope>NUCLEOTIDE SEQUENCE</scope>
    <source>
        <strain evidence="2">Expedition CK06-06</strain>
    </source>
</reference>
<dbReference type="EMBL" id="BART01025701">
    <property type="protein sequence ID" value="GAH03756.1"/>
    <property type="molecule type" value="Genomic_DNA"/>
</dbReference>
<dbReference type="PANTHER" id="PTHR43174:SF3">
    <property type="entry name" value="UDP-N-ACETYLGLUCOSAMINE 2-EPIMERASE"/>
    <property type="match status" value="1"/>
</dbReference>
<dbReference type="GO" id="GO:0004553">
    <property type="term" value="F:hydrolase activity, hydrolyzing O-glycosyl compounds"/>
    <property type="evidence" value="ECO:0007669"/>
    <property type="project" value="InterPro"/>
</dbReference>
<dbReference type="NCBIfam" id="TIGR03568">
    <property type="entry name" value="NeuC_NnaA"/>
    <property type="match status" value="1"/>
</dbReference>
<dbReference type="PANTHER" id="PTHR43174">
    <property type="entry name" value="UDP-N-ACETYLGLUCOSAMINE 2-EPIMERASE"/>
    <property type="match status" value="1"/>
</dbReference>
<dbReference type="InterPro" id="IPR003331">
    <property type="entry name" value="UDP_GlcNAc_Epimerase_2_dom"/>
</dbReference>
<organism evidence="2">
    <name type="scientific">marine sediment metagenome</name>
    <dbReference type="NCBI Taxonomy" id="412755"/>
    <lineage>
        <taxon>unclassified sequences</taxon>
        <taxon>metagenomes</taxon>
        <taxon>ecological metagenomes</taxon>
    </lineage>
</organism>
<dbReference type="AlphaFoldDB" id="X1C6P3"/>
<comment type="caution">
    <text evidence="2">The sequence shown here is derived from an EMBL/GenBank/DDBJ whole genome shotgun (WGS) entry which is preliminary data.</text>
</comment>
<dbReference type="Pfam" id="PF02350">
    <property type="entry name" value="Epimerase_2"/>
    <property type="match status" value="1"/>
</dbReference>
<feature type="domain" description="UDP-N-acetylglucosamine 2-epimerase" evidence="1">
    <location>
        <begin position="22"/>
        <end position="216"/>
    </location>
</feature>
<accession>X1C6P3</accession>
<proteinExistence type="predicted"/>
<dbReference type="GO" id="GO:0006047">
    <property type="term" value="P:UDP-N-acetylglucosamine metabolic process"/>
    <property type="evidence" value="ECO:0007669"/>
    <property type="project" value="InterPro"/>
</dbReference>
<protein>
    <recommendedName>
        <fullName evidence="1">UDP-N-acetylglucosamine 2-epimerase domain-containing protein</fullName>
    </recommendedName>
</protein>
<dbReference type="SUPFAM" id="SSF53756">
    <property type="entry name" value="UDP-Glycosyltransferase/glycogen phosphorylase"/>
    <property type="match status" value="1"/>
</dbReference>
<gene>
    <name evidence="2" type="ORF">S01H4_46069</name>
</gene>
<evidence type="ECO:0000313" key="2">
    <source>
        <dbReference type="EMBL" id="GAH03756.1"/>
    </source>
</evidence>